<keyword evidence="2" id="KW-1133">Transmembrane helix</keyword>
<evidence type="ECO:0000313" key="4">
    <source>
        <dbReference type="Proteomes" id="UP001159387"/>
    </source>
</evidence>
<dbReference type="AlphaFoldDB" id="A0AA43GQ21"/>
<reference evidence="3 4" key="1">
    <citation type="journal article" date="2023" name="J. Phycol.">
        <title>Chrysosporum ovalisporum is synonymous with the true-branching cyanobacterium Umezakia natans (Nostocales/Aphanizomenonaceae).</title>
        <authorList>
            <person name="McGregor G.B."/>
            <person name="Sendall B.C."/>
            <person name="Niiyama Y."/>
            <person name="Tuji A."/>
            <person name="Willis A."/>
        </authorList>
    </citation>
    <scope>NUCLEOTIDE SEQUENCE [LARGE SCALE GENOMIC DNA]</scope>
    <source>
        <strain evidence="3 4">ANA360D</strain>
    </source>
</reference>
<organism evidence="3 4">
    <name type="scientific">Chrysosporum bergii ANA360D</name>
    <dbReference type="NCBI Taxonomy" id="617107"/>
    <lineage>
        <taxon>Bacteria</taxon>
        <taxon>Bacillati</taxon>
        <taxon>Cyanobacteriota</taxon>
        <taxon>Cyanophyceae</taxon>
        <taxon>Nostocales</taxon>
        <taxon>Nodulariaceae</taxon>
        <taxon>Chrysosporum</taxon>
    </lineage>
</organism>
<evidence type="ECO:0000256" key="1">
    <source>
        <dbReference type="SAM" id="MobiDB-lite"/>
    </source>
</evidence>
<feature type="transmembrane region" description="Helical" evidence="2">
    <location>
        <begin position="20"/>
        <end position="53"/>
    </location>
</feature>
<name>A0AA43GQ21_9CYAN</name>
<evidence type="ECO:0000313" key="3">
    <source>
        <dbReference type="EMBL" id="MDH6059649.1"/>
    </source>
</evidence>
<protein>
    <submittedName>
        <fullName evidence="3">Uncharacterized protein</fullName>
    </submittedName>
</protein>
<dbReference type="EMBL" id="JANQDH010000026">
    <property type="protein sequence ID" value="MDH6059649.1"/>
    <property type="molecule type" value="Genomic_DNA"/>
</dbReference>
<evidence type="ECO:0000256" key="2">
    <source>
        <dbReference type="SAM" id="Phobius"/>
    </source>
</evidence>
<keyword evidence="2" id="KW-0472">Membrane</keyword>
<dbReference type="Proteomes" id="UP001159387">
    <property type="component" value="Unassembled WGS sequence"/>
</dbReference>
<gene>
    <name evidence="3" type="ORF">NWP17_04205</name>
</gene>
<accession>A0AA43GQ21</accession>
<dbReference type="RefSeq" id="WP_280653662.1">
    <property type="nucleotide sequence ID" value="NZ_JANQDH010000026.1"/>
</dbReference>
<comment type="caution">
    <text evidence="3">The sequence shown here is derived from an EMBL/GenBank/DDBJ whole genome shotgun (WGS) entry which is preliminary data.</text>
</comment>
<feature type="region of interest" description="Disordered" evidence="1">
    <location>
        <begin position="130"/>
        <end position="156"/>
    </location>
</feature>
<keyword evidence="4" id="KW-1185">Reference proteome</keyword>
<feature type="transmembrane region" description="Helical" evidence="2">
    <location>
        <begin position="97"/>
        <end position="115"/>
    </location>
</feature>
<feature type="transmembrane region" description="Helical" evidence="2">
    <location>
        <begin position="74"/>
        <end position="91"/>
    </location>
</feature>
<proteinExistence type="predicted"/>
<sequence length="168" mass="18585">MASNNQGLPPISPEFFSQLVFGGFLILILTLGGFSLPLSIFVGIIAGFILGWFTNSSKNNPEATTVASSDGVDVGLKYWLFFLVGFIFLGYPPSTSILLGGIAAIGGGWITAWWGSKEAIQTQLPLEFSETETSKSTREGMTKRQRKRKPTRRYRRASGSFNFRFWDK</sequence>
<feature type="compositionally biased region" description="Basic and acidic residues" evidence="1">
    <location>
        <begin position="132"/>
        <end position="142"/>
    </location>
</feature>
<keyword evidence="2" id="KW-0812">Transmembrane</keyword>
<feature type="compositionally biased region" description="Basic residues" evidence="1">
    <location>
        <begin position="143"/>
        <end position="156"/>
    </location>
</feature>